<dbReference type="InterPro" id="IPR002847">
    <property type="entry name" value="F420-0_gamma-glut_ligase-dom"/>
</dbReference>
<reference evidence="2" key="1">
    <citation type="journal article" date="2014" name="Int. J. Syst. Evol. Microbiol.">
        <title>Complete genome sequence of Corynebacterium casei LMG S-19264T (=DSM 44701T), isolated from a smear-ripened cheese.</title>
        <authorList>
            <consortium name="US DOE Joint Genome Institute (JGI-PGF)"/>
            <person name="Walter F."/>
            <person name="Albersmeier A."/>
            <person name="Kalinowski J."/>
            <person name="Ruckert C."/>
        </authorList>
    </citation>
    <scope>NUCLEOTIDE SEQUENCE</scope>
    <source>
        <strain evidence="2">CGMCC 1.15388</strain>
    </source>
</reference>
<dbReference type="Gene3D" id="3.30.1330.100">
    <property type="entry name" value="CofE-like"/>
    <property type="match status" value="1"/>
</dbReference>
<evidence type="ECO:0000313" key="2">
    <source>
        <dbReference type="EMBL" id="GGE60571.1"/>
    </source>
</evidence>
<evidence type="ECO:0000313" key="3">
    <source>
        <dbReference type="Proteomes" id="UP000633136"/>
    </source>
</evidence>
<keyword evidence="3" id="KW-1185">Reference proteome</keyword>
<reference evidence="2" key="2">
    <citation type="submission" date="2020-09" db="EMBL/GenBank/DDBJ databases">
        <authorList>
            <person name="Sun Q."/>
            <person name="Zhou Y."/>
        </authorList>
    </citation>
    <scope>NUCLEOTIDE SEQUENCE</scope>
    <source>
        <strain evidence="2">CGMCC 1.15388</strain>
    </source>
</reference>
<name>A0A917EM69_9MICC</name>
<comment type="caution">
    <text evidence="2">The sequence shown here is derived from an EMBL/GenBank/DDBJ whole genome shotgun (WGS) entry which is preliminary data.</text>
</comment>
<accession>A0A917EM69</accession>
<dbReference type="SUPFAM" id="SSF144010">
    <property type="entry name" value="CofE-like"/>
    <property type="match status" value="1"/>
</dbReference>
<dbReference type="Pfam" id="PF01996">
    <property type="entry name" value="F420_ligase"/>
    <property type="match status" value="1"/>
</dbReference>
<dbReference type="AlphaFoldDB" id="A0A917EM69"/>
<dbReference type="PANTHER" id="PTHR47917:SF1">
    <property type="entry name" value="COENZYME F420:L-GLUTAMATE LIGASE"/>
    <property type="match status" value="1"/>
</dbReference>
<dbReference type="PANTHER" id="PTHR47917">
    <property type="match status" value="1"/>
</dbReference>
<dbReference type="Proteomes" id="UP000633136">
    <property type="component" value="Unassembled WGS sequence"/>
</dbReference>
<dbReference type="GO" id="GO:0052618">
    <property type="term" value="F:coenzyme F420-0:L-glutamate ligase activity"/>
    <property type="evidence" value="ECO:0007669"/>
    <property type="project" value="TreeGrafter"/>
</dbReference>
<proteinExistence type="predicted"/>
<organism evidence="2 3">
    <name type="scientific">Nesterenkonia cremea</name>
    <dbReference type="NCBI Taxonomy" id="1882340"/>
    <lineage>
        <taxon>Bacteria</taxon>
        <taxon>Bacillati</taxon>
        <taxon>Actinomycetota</taxon>
        <taxon>Actinomycetes</taxon>
        <taxon>Micrococcales</taxon>
        <taxon>Micrococcaceae</taxon>
        <taxon>Nesterenkonia</taxon>
    </lineage>
</organism>
<feature type="domain" description="Coenzyme F420:L-glutamate ligase-like" evidence="1">
    <location>
        <begin position="17"/>
        <end position="137"/>
    </location>
</feature>
<gene>
    <name evidence="2" type="ORF">GCM10011401_04330</name>
</gene>
<evidence type="ECO:0000259" key="1">
    <source>
        <dbReference type="Pfam" id="PF01996"/>
    </source>
</evidence>
<dbReference type="EMBL" id="BMIS01000001">
    <property type="protein sequence ID" value="GGE60571.1"/>
    <property type="molecule type" value="Genomic_DNA"/>
</dbReference>
<sequence length="137" mass="14135">MRVVASRPRAEGPEMTRIVENRLGIVGAAAGVDASNTAEGTVLLPEDPDASAEAIRAALSRRFGVGLGVIVSDTLGRAWRMGQTDLAIGAAGVRVLHDHRGGIDGHGRPLEAPQIAVADELAAMGDLVKGKAAGRWP</sequence>
<protein>
    <recommendedName>
        <fullName evidence="1">Coenzyme F420:L-glutamate ligase-like domain-containing protein</fullName>
    </recommendedName>
</protein>